<keyword evidence="1" id="KW-0812">Transmembrane</keyword>
<proteinExistence type="predicted"/>
<keyword evidence="1" id="KW-0472">Membrane</keyword>
<gene>
    <name evidence="2" type="ORF">GCM10009802_46740</name>
</gene>
<reference evidence="2 3" key="1">
    <citation type="journal article" date="2019" name="Int. J. Syst. Evol. Microbiol.">
        <title>The Global Catalogue of Microorganisms (GCM) 10K type strain sequencing project: providing services to taxonomists for standard genome sequencing and annotation.</title>
        <authorList>
            <consortium name="The Broad Institute Genomics Platform"/>
            <consortium name="The Broad Institute Genome Sequencing Center for Infectious Disease"/>
            <person name="Wu L."/>
            <person name="Ma J."/>
        </authorList>
    </citation>
    <scope>NUCLEOTIDE SEQUENCE [LARGE SCALE GENOMIC DNA]</scope>
    <source>
        <strain evidence="2 3">JCM 15481</strain>
    </source>
</reference>
<protein>
    <recommendedName>
        <fullName evidence="4">Integral membrane protein</fullName>
    </recommendedName>
</protein>
<sequence length="207" mass="22040">MAAGAGMGREGHRPVRRLWSRRNPFRRRTDVLEGWAAVGAFAVFVLGGTAAGWAAASAVHEELSGRSAERVRTTAVLLQDTSAPTMLRGDAWSGGKVLAKVGWRDADGLWQTGRARVTGGLGEGAKAEIWTDTTGRHAVDPPPPPVDTGVQSAVAAGAAAGAVGCLAFGCRTVLRVRLDRRRADEWELDWARVEPHWRQGSAGPSER</sequence>
<evidence type="ECO:0000256" key="1">
    <source>
        <dbReference type="SAM" id="Phobius"/>
    </source>
</evidence>
<dbReference type="EMBL" id="BAAAPF010000186">
    <property type="protein sequence ID" value="GAA2137570.1"/>
    <property type="molecule type" value="Genomic_DNA"/>
</dbReference>
<dbReference type="PANTHER" id="PTHR42305">
    <property type="entry name" value="MEMBRANE PROTEIN RV1733C-RELATED"/>
    <property type="match status" value="1"/>
</dbReference>
<evidence type="ECO:0000313" key="2">
    <source>
        <dbReference type="EMBL" id="GAA2137570.1"/>
    </source>
</evidence>
<evidence type="ECO:0008006" key="4">
    <source>
        <dbReference type="Google" id="ProtNLM"/>
    </source>
</evidence>
<name>A0ABN2Z6J7_9ACTN</name>
<organism evidence="2 3">
    <name type="scientific">Streptomyces synnematoformans</name>
    <dbReference type="NCBI Taxonomy" id="415721"/>
    <lineage>
        <taxon>Bacteria</taxon>
        <taxon>Bacillati</taxon>
        <taxon>Actinomycetota</taxon>
        <taxon>Actinomycetes</taxon>
        <taxon>Kitasatosporales</taxon>
        <taxon>Streptomycetaceae</taxon>
        <taxon>Streptomyces</taxon>
    </lineage>
</organism>
<dbReference type="Proteomes" id="UP001500443">
    <property type="component" value="Unassembled WGS sequence"/>
</dbReference>
<comment type="caution">
    <text evidence="2">The sequence shown here is derived from an EMBL/GenBank/DDBJ whole genome shotgun (WGS) entry which is preliminary data.</text>
</comment>
<feature type="transmembrane region" description="Helical" evidence="1">
    <location>
        <begin position="31"/>
        <end position="56"/>
    </location>
</feature>
<evidence type="ECO:0000313" key="3">
    <source>
        <dbReference type="Proteomes" id="UP001500443"/>
    </source>
</evidence>
<dbReference type="InterPro" id="IPR039708">
    <property type="entry name" value="MT1774/Rv1733c-like"/>
</dbReference>
<dbReference type="PANTHER" id="PTHR42305:SF1">
    <property type="entry name" value="MEMBRANE PROTEIN RV1733C-RELATED"/>
    <property type="match status" value="1"/>
</dbReference>
<keyword evidence="1" id="KW-1133">Transmembrane helix</keyword>
<keyword evidence="3" id="KW-1185">Reference proteome</keyword>
<feature type="transmembrane region" description="Helical" evidence="1">
    <location>
        <begin position="153"/>
        <end position="174"/>
    </location>
</feature>
<accession>A0ABN2Z6J7</accession>